<proteinExistence type="predicted"/>
<keyword evidence="1" id="KW-0472">Membrane</keyword>
<sequence>MYHLGQKIKHGFQKVGHAIKSGFQKAGHAIKTAAHKVGHFFKETGKKIAKVALKVAAVATKAMYRTFPTLTAGPSLLPIMSRAGLVAILLLALANCIALVACAPLPSPFSVGDHTGVSFVQRRHLDVNIHATPVHPILPVPLDASGQLGSNLAPSTPLQSAYVKVAAREVAEEAFILVRRESIGDKIKHAFQHLGEKIKGAFQHVGNKIKEGFQHFGQKVKEGFHKVKDAFVHAGHKIKEGFVKVGHAIKHAAQKVGAWMRDTGKKIVKVALKVAAVVHKVIGKVVGWIPGIGKPLGKIFDATSHGLNAASNAIHADLGGKLGSAMQKMDKGLKVMRYIP</sequence>
<dbReference type="Proteomes" id="UP000567179">
    <property type="component" value="Unassembled WGS sequence"/>
</dbReference>
<dbReference type="EMBL" id="JAACJJ010000016">
    <property type="protein sequence ID" value="KAF5324283.1"/>
    <property type="molecule type" value="Genomic_DNA"/>
</dbReference>
<feature type="transmembrane region" description="Helical" evidence="1">
    <location>
        <begin position="83"/>
        <end position="101"/>
    </location>
</feature>
<dbReference type="OrthoDB" id="3058140at2759"/>
<reference evidence="2 3" key="1">
    <citation type="journal article" date="2020" name="ISME J.">
        <title>Uncovering the hidden diversity of litter-decomposition mechanisms in mushroom-forming fungi.</title>
        <authorList>
            <person name="Floudas D."/>
            <person name="Bentzer J."/>
            <person name="Ahren D."/>
            <person name="Johansson T."/>
            <person name="Persson P."/>
            <person name="Tunlid A."/>
        </authorList>
    </citation>
    <scope>NUCLEOTIDE SEQUENCE [LARGE SCALE GENOMIC DNA]</scope>
    <source>
        <strain evidence="2 3">CBS 101986</strain>
    </source>
</reference>
<protein>
    <submittedName>
        <fullName evidence="2">Uncharacterized protein</fullName>
    </submittedName>
</protein>
<keyword evidence="1" id="KW-0812">Transmembrane</keyword>
<evidence type="ECO:0000313" key="3">
    <source>
        <dbReference type="Proteomes" id="UP000567179"/>
    </source>
</evidence>
<evidence type="ECO:0000313" key="2">
    <source>
        <dbReference type="EMBL" id="KAF5324283.1"/>
    </source>
</evidence>
<evidence type="ECO:0000256" key="1">
    <source>
        <dbReference type="SAM" id="Phobius"/>
    </source>
</evidence>
<organism evidence="2 3">
    <name type="scientific">Psilocybe cf. subviscida</name>
    <dbReference type="NCBI Taxonomy" id="2480587"/>
    <lineage>
        <taxon>Eukaryota</taxon>
        <taxon>Fungi</taxon>
        <taxon>Dikarya</taxon>
        <taxon>Basidiomycota</taxon>
        <taxon>Agaricomycotina</taxon>
        <taxon>Agaricomycetes</taxon>
        <taxon>Agaricomycetidae</taxon>
        <taxon>Agaricales</taxon>
        <taxon>Agaricineae</taxon>
        <taxon>Strophariaceae</taxon>
        <taxon>Psilocybe</taxon>
    </lineage>
</organism>
<name>A0A8H5F5T5_9AGAR</name>
<dbReference type="AlphaFoldDB" id="A0A8H5F5T5"/>
<gene>
    <name evidence="2" type="ORF">D9619_011216</name>
</gene>
<accession>A0A8H5F5T5</accession>
<comment type="caution">
    <text evidence="2">The sequence shown here is derived from an EMBL/GenBank/DDBJ whole genome shotgun (WGS) entry which is preliminary data.</text>
</comment>
<keyword evidence="1" id="KW-1133">Transmembrane helix</keyword>
<keyword evidence="3" id="KW-1185">Reference proteome</keyword>
<dbReference type="Gene3D" id="1.10.287.700">
    <property type="entry name" value="Helix hairpin bin"/>
    <property type="match status" value="1"/>
</dbReference>